<reference evidence="4 5" key="1">
    <citation type="submission" date="2015-10" db="EMBL/GenBank/DDBJ databases">
        <title>Pseudomonas putida clinical strains.</title>
        <authorList>
            <person name="Molina L."/>
            <person name="Udaondo Z."/>
        </authorList>
    </citation>
    <scope>NUCLEOTIDE SEQUENCE [LARGE SCALE GENOMIC DNA]</scope>
    <source>
        <strain evidence="4 5">HB13667</strain>
    </source>
</reference>
<evidence type="ECO:0000256" key="1">
    <source>
        <dbReference type="SAM" id="MobiDB-lite"/>
    </source>
</evidence>
<dbReference type="EMBL" id="CP018743">
    <property type="protein sequence ID" value="APO84584.1"/>
    <property type="molecule type" value="Genomic_DNA"/>
</dbReference>
<evidence type="ECO:0000313" key="3">
    <source>
        <dbReference type="EMBL" id="APO84584.1"/>
    </source>
</evidence>
<protein>
    <submittedName>
        <fullName evidence="4">Uncharacterized protein</fullName>
    </submittedName>
</protein>
<evidence type="ECO:0000313" key="2">
    <source>
        <dbReference type="EMBL" id="ANY89599.1"/>
    </source>
</evidence>
<dbReference type="EMBL" id="CP016634">
    <property type="protein sequence ID" value="ANY89599.1"/>
    <property type="molecule type" value="Genomic_DNA"/>
</dbReference>
<dbReference type="AlphaFoldDB" id="A0A0P7DHM0"/>
<feature type="region of interest" description="Disordered" evidence="1">
    <location>
        <begin position="55"/>
        <end position="74"/>
    </location>
</feature>
<accession>A0A1L5PWN4</accession>
<sequence length="74" mass="8704">MNSEFEKARADELEAVEEAIDAMSDAPDLDSLWEQQRVIRDRLLNALSTLIDDEEHDDWMDRSNAATRRREREL</sequence>
<dbReference type="Proteomes" id="UP000185146">
    <property type="component" value="Chromosome"/>
</dbReference>
<reference evidence="2" key="2">
    <citation type="submission" date="2016-07" db="EMBL/GenBank/DDBJ databases">
        <title>New class B carbapenemase carried by novel plasmid in Pseudomonas putida enviromental strain in eastern Amazonia.</title>
        <authorList>
            <person name="Souza C.O."/>
            <person name="Lima K.V."/>
            <person name="Brasiliense D.M."/>
            <person name="Perez-Chaparro P.J."/>
            <person name="Mamizuka E.M."/>
            <person name="Lima M.O."/>
            <person name="Lima L.N."/>
            <person name="McCulloch J.A."/>
        </authorList>
    </citation>
    <scope>NUCLEOTIDE SEQUENCE [LARGE SCALE GENOMIC DNA]</scope>
    <source>
        <strain evidence="2">IEC33019</strain>
    </source>
</reference>
<reference evidence="3 6" key="3">
    <citation type="submission" date="2016-12" db="EMBL/GenBank/DDBJ databases">
        <title>Draft Genome Sequence of Mercury Resistant Pseudomonas DRA525.</title>
        <authorList>
            <person name="Drace K.M."/>
        </authorList>
    </citation>
    <scope>NUCLEOTIDE SEQUENCE [LARGE SCALE GENOMIC DNA]</scope>
    <source>
        <strain evidence="3 6">DRA525</strain>
    </source>
</reference>
<proteinExistence type="predicted"/>
<organism evidence="4 5">
    <name type="scientific">Pseudomonas putida</name>
    <name type="common">Arthrobacter siderocapsulatus</name>
    <dbReference type="NCBI Taxonomy" id="303"/>
    <lineage>
        <taxon>Bacteria</taxon>
        <taxon>Pseudomonadati</taxon>
        <taxon>Pseudomonadota</taxon>
        <taxon>Gammaproteobacteria</taxon>
        <taxon>Pseudomonadales</taxon>
        <taxon>Pseudomonadaceae</taxon>
        <taxon>Pseudomonas</taxon>
    </lineage>
</organism>
<evidence type="ECO:0000313" key="6">
    <source>
        <dbReference type="Proteomes" id="UP000185146"/>
    </source>
</evidence>
<dbReference type="Proteomes" id="UP000050437">
    <property type="component" value="Unassembled WGS sequence"/>
</dbReference>
<dbReference type="RefSeq" id="WP_054572117.1">
    <property type="nucleotide sequence ID" value="NZ_BKWG01000023.1"/>
</dbReference>
<accession>A0A0P7DHM0</accession>
<dbReference type="EMBL" id="LKKS01000026">
    <property type="protein sequence ID" value="KPM67801.1"/>
    <property type="molecule type" value="Genomic_DNA"/>
</dbReference>
<name>A0A0P7DHM0_PSEPU</name>
<gene>
    <name evidence="3" type="ORF">BL240_25330</name>
    <name evidence="4" type="ORF">HB13667_03980</name>
    <name evidence="2" type="ORF">IEC33019_4089</name>
</gene>
<evidence type="ECO:0000313" key="5">
    <source>
        <dbReference type="Proteomes" id="UP000050437"/>
    </source>
</evidence>
<evidence type="ECO:0000313" key="4">
    <source>
        <dbReference type="EMBL" id="KPM67801.1"/>
    </source>
</evidence>